<evidence type="ECO:0000313" key="2">
    <source>
        <dbReference type="EMBL" id="CAL7947151.1"/>
    </source>
</evidence>
<comment type="caution">
    <text evidence="2">The sequence shown here is derived from an EMBL/GenBank/DDBJ whole genome shotgun (WGS) entry which is preliminary data.</text>
</comment>
<sequence>MSLQAQAQVQRSTRYSPQETIKVKDCIGGYGLRLLESFNGQYRRYENDIPEYLAGERRSNGTESAAIKDNGNCLEYPRAVPSGEDTRVNNGDPEKFKSPLPNKQPFHEERNSGCDPSEQIPCSSSNSNNFMNLLENEEERDVTRMKDGIGENYDDEIETMASSNGESSRKCSISVDTRKDFDLNLFREPFEWKSMAARVTRVSGAARKSDTTRVRSLIPKPRTKGRASNGRGLVNSSSESSGIGSPLSPLSPLRDASSNAKDATEGSMKSSGSGSSGFGSPDSPLSPESQKYAAFYLIEEQLEKLRNCPCEKRQAQVNLSIPEEVETPRVSEAERLVIFYSEGMESLYDFDQYSP</sequence>
<feature type="compositionally biased region" description="Basic and acidic residues" evidence="1">
    <location>
        <begin position="84"/>
        <end position="97"/>
    </location>
</feature>
<feature type="region of interest" description="Disordered" evidence="1">
    <location>
        <begin position="78"/>
        <end position="126"/>
    </location>
</feature>
<dbReference type="Proteomes" id="UP001642520">
    <property type="component" value="Unassembled WGS sequence"/>
</dbReference>
<accession>A0ABP1P3J9</accession>
<feature type="compositionally biased region" description="Low complexity" evidence="1">
    <location>
        <begin position="266"/>
        <end position="286"/>
    </location>
</feature>
<keyword evidence="3" id="KW-1185">Reference proteome</keyword>
<proteinExistence type="predicted"/>
<organism evidence="2 3">
    <name type="scientific">Xylocopa violacea</name>
    <name type="common">Violet carpenter bee</name>
    <name type="synonym">Apis violacea</name>
    <dbReference type="NCBI Taxonomy" id="135666"/>
    <lineage>
        <taxon>Eukaryota</taxon>
        <taxon>Metazoa</taxon>
        <taxon>Ecdysozoa</taxon>
        <taxon>Arthropoda</taxon>
        <taxon>Hexapoda</taxon>
        <taxon>Insecta</taxon>
        <taxon>Pterygota</taxon>
        <taxon>Neoptera</taxon>
        <taxon>Endopterygota</taxon>
        <taxon>Hymenoptera</taxon>
        <taxon>Apocrita</taxon>
        <taxon>Aculeata</taxon>
        <taxon>Apoidea</taxon>
        <taxon>Anthophila</taxon>
        <taxon>Apidae</taxon>
        <taxon>Xylocopa</taxon>
        <taxon>Xylocopa</taxon>
    </lineage>
</organism>
<feature type="compositionally biased region" description="Low complexity" evidence="1">
    <location>
        <begin position="232"/>
        <end position="258"/>
    </location>
</feature>
<protein>
    <submittedName>
        <fullName evidence="2">Uncharacterized protein</fullName>
    </submittedName>
</protein>
<evidence type="ECO:0000313" key="3">
    <source>
        <dbReference type="Proteomes" id="UP001642520"/>
    </source>
</evidence>
<name>A0ABP1P3J9_XYLVO</name>
<feature type="region of interest" description="Disordered" evidence="1">
    <location>
        <begin position="200"/>
        <end position="286"/>
    </location>
</feature>
<reference evidence="2 3" key="1">
    <citation type="submission" date="2024-08" db="EMBL/GenBank/DDBJ databases">
        <authorList>
            <person name="Will J Nash"/>
            <person name="Angela Man"/>
            <person name="Seanna McTaggart"/>
            <person name="Kendall Baker"/>
            <person name="Tom Barker"/>
            <person name="Leah Catchpole"/>
            <person name="Alex Durrant"/>
            <person name="Karim Gharbi"/>
            <person name="Naomi Irish"/>
            <person name="Gemy Kaithakottil"/>
            <person name="Debby Ku"/>
            <person name="Aaliyah Providence"/>
            <person name="Felix Shaw"/>
            <person name="David Swarbreck"/>
            <person name="Chris Watkins"/>
            <person name="Ann M. McCartney"/>
            <person name="Giulio Formenti"/>
            <person name="Alice Mouton"/>
            <person name="Noel Vella"/>
            <person name="Bjorn M von Reumont"/>
            <person name="Adriana Vella"/>
            <person name="Wilfried Haerty"/>
        </authorList>
    </citation>
    <scope>NUCLEOTIDE SEQUENCE [LARGE SCALE GENOMIC DNA]</scope>
</reference>
<evidence type="ECO:0000256" key="1">
    <source>
        <dbReference type="SAM" id="MobiDB-lite"/>
    </source>
</evidence>
<gene>
    <name evidence="2" type="ORF">XYLVIOL_LOCUS8196</name>
</gene>
<dbReference type="EMBL" id="CAXAJV020001296">
    <property type="protein sequence ID" value="CAL7947151.1"/>
    <property type="molecule type" value="Genomic_DNA"/>
</dbReference>